<dbReference type="NCBIfam" id="NF033788">
    <property type="entry name" value="HTH_metalloreg"/>
    <property type="match status" value="1"/>
</dbReference>
<evidence type="ECO:0000256" key="1">
    <source>
        <dbReference type="SAM" id="MobiDB-lite"/>
    </source>
</evidence>
<dbReference type="PANTHER" id="PTHR39168">
    <property type="entry name" value="TRANSCRIPTIONAL REGULATOR-RELATED"/>
    <property type="match status" value="1"/>
</dbReference>
<feature type="region of interest" description="Disordered" evidence="1">
    <location>
        <begin position="113"/>
        <end position="132"/>
    </location>
</feature>
<accession>A0ABT8H1F9</accession>
<comment type="caution">
    <text evidence="3">The sequence shown here is derived from an EMBL/GenBank/DDBJ whole genome shotgun (WGS) entry which is preliminary data.</text>
</comment>
<evidence type="ECO:0000259" key="2">
    <source>
        <dbReference type="PROSITE" id="PS50987"/>
    </source>
</evidence>
<gene>
    <name evidence="3" type="ORF">QYF62_09525</name>
</gene>
<dbReference type="Gene3D" id="1.10.10.10">
    <property type="entry name" value="Winged helix-like DNA-binding domain superfamily/Winged helix DNA-binding domain"/>
    <property type="match status" value="1"/>
</dbReference>
<evidence type="ECO:0000313" key="4">
    <source>
        <dbReference type="Proteomes" id="UP001172702"/>
    </source>
</evidence>
<dbReference type="SUPFAM" id="SSF46785">
    <property type="entry name" value="Winged helix' DNA-binding domain"/>
    <property type="match status" value="1"/>
</dbReference>
<dbReference type="Proteomes" id="UP001172702">
    <property type="component" value="Unassembled WGS sequence"/>
</dbReference>
<proteinExistence type="predicted"/>
<protein>
    <submittedName>
        <fullName evidence="3">Metalloregulator ArsR/SmtB family transcription factor</fullName>
    </submittedName>
</protein>
<dbReference type="InterPro" id="IPR001845">
    <property type="entry name" value="HTH_ArsR_DNA-bd_dom"/>
</dbReference>
<evidence type="ECO:0000313" key="3">
    <source>
        <dbReference type="EMBL" id="MDN4506295.1"/>
    </source>
</evidence>
<organism evidence="3 4">
    <name type="scientific">Dietzia maris</name>
    <dbReference type="NCBI Taxonomy" id="37915"/>
    <lineage>
        <taxon>Bacteria</taxon>
        <taxon>Bacillati</taxon>
        <taxon>Actinomycetota</taxon>
        <taxon>Actinomycetes</taxon>
        <taxon>Mycobacteriales</taxon>
        <taxon>Dietziaceae</taxon>
        <taxon>Dietzia</taxon>
    </lineage>
</organism>
<dbReference type="CDD" id="cd00090">
    <property type="entry name" value="HTH_ARSR"/>
    <property type="match status" value="1"/>
</dbReference>
<name>A0ABT8H1F9_9ACTN</name>
<dbReference type="InterPro" id="IPR036390">
    <property type="entry name" value="WH_DNA-bd_sf"/>
</dbReference>
<reference evidence="3 4" key="1">
    <citation type="submission" date="2023-07" db="EMBL/GenBank/DDBJ databases">
        <title>Strategy for survival of the halotoleranting strain Dietzia MX2 from the Yakshinskoe mineral salts deposit.</title>
        <authorList>
            <person name="Kharitonova M.A."/>
            <person name="Kupriyanova-Ashina F.G."/>
            <person name="Shakirov T.R."/>
            <person name="Vafina M.S."/>
            <person name="Ilinskaya O.N."/>
        </authorList>
    </citation>
    <scope>NUCLEOTIDE SEQUENCE [LARGE SCALE GENOMIC DNA]</scope>
    <source>
        <strain evidence="3 4">MX2</strain>
    </source>
</reference>
<dbReference type="Pfam" id="PF01022">
    <property type="entry name" value="HTH_5"/>
    <property type="match status" value="1"/>
</dbReference>
<keyword evidence="4" id="KW-1185">Reference proteome</keyword>
<dbReference type="RefSeq" id="WP_301162578.1">
    <property type="nucleotide sequence ID" value="NZ_JAUHTB010000010.1"/>
</dbReference>
<dbReference type="InterPro" id="IPR036388">
    <property type="entry name" value="WH-like_DNA-bd_sf"/>
</dbReference>
<dbReference type="InterPro" id="IPR011991">
    <property type="entry name" value="ArsR-like_HTH"/>
</dbReference>
<dbReference type="InterPro" id="IPR052543">
    <property type="entry name" value="HTH_Metal-responsive_Reg"/>
</dbReference>
<dbReference type="PRINTS" id="PR00778">
    <property type="entry name" value="HTHARSR"/>
</dbReference>
<dbReference type="PROSITE" id="PS50987">
    <property type="entry name" value="HTH_ARSR_2"/>
    <property type="match status" value="1"/>
</dbReference>
<dbReference type="SMART" id="SM00418">
    <property type="entry name" value="HTH_ARSR"/>
    <property type="match status" value="1"/>
</dbReference>
<feature type="domain" description="HTH arsR-type" evidence="2">
    <location>
        <begin position="3"/>
        <end position="97"/>
    </location>
</feature>
<dbReference type="EMBL" id="JAUHTB010000010">
    <property type="protein sequence ID" value="MDN4506295.1"/>
    <property type="molecule type" value="Genomic_DNA"/>
</dbReference>
<dbReference type="PANTHER" id="PTHR39168:SF2">
    <property type="entry name" value="HTH-TYPE TRANSCRIPTIONAL REGULATOR CMTR"/>
    <property type="match status" value="1"/>
</dbReference>
<sequence>MLTRATRLDVMHRLGRAMADPTRSRILLCLLEGPRYPADLARELELTRPNVSNHLGCLRDCGIAVAAPEGRQMRYEIADPHLEAALTALLDVTLAVDGNAECVVSDCPTCGGAAAAPPEARPAAGTAAGRAS</sequence>